<protein>
    <submittedName>
        <fullName evidence="3">3'(2'),5'-bisphosphate nucleotidase</fullName>
        <ecNumber evidence="3">3.1.3.7</ecNumber>
    </submittedName>
</protein>
<reference evidence="3" key="1">
    <citation type="submission" date="2018-06" db="EMBL/GenBank/DDBJ databases">
        <authorList>
            <person name="Zhirakovskaya E."/>
        </authorList>
    </citation>
    <scope>NUCLEOTIDE SEQUENCE</scope>
</reference>
<evidence type="ECO:0000256" key="1">
    <source>
        <dbReference type="ARBA" id="ARBA00022723"/>
    </source>
</evidence>
<evidence type="ECO:0000313" key="3">
    <source>
        <dbReference type="EMBL" id="VAW24816.1"/>
    </source>
</evidence>
<dbReference type="PROSITE" id="PS00629">
    <property type="entry name" value="IMP_1"/>
    <property type="match status" value="1"/>
</dbReference>
<dbReference type="Gene3D" id="3.40.190.80">
    <property type="match status" value="1"/>
</dbReference>
<dbReference type="SUPFAM" id="SSF56655">
    <property type="entry name" value="Carbohydrate phosphatase"/>
    <property type="match status" value="1"/>
</dbReference>
<keyword evidence="2" id="KW-0460">Magnesium</keyword>
<dbReference type="PRINTS" id="PR00377">
    <property type="entry name" value="IMPHPHTASES"/>
</dbReference>
<dbReference type="AlphaFoldDB" id="A0A3B0UYI0"/>
<dbReference type="InterPro" id="IPR020583">
    <property type="entry name" value="Inositol_monoP_metal-BS"/>
</dbReference>
<dbReference type="Pfam" id="PF00459">
    <property type="entry name" value="Inositol_P"/>
    <property type="match status" value="1"/>
</dbReference>
<dbReference type="PANTHER" id="PTHR43028">
    <property type="entry name" value="3'(2'),5'-BISPHOSPHATE NUCLEOTIDASE 1"/>
    <property type="match status" value="1"/>
</dbReference>
<accession>A0A3B0UYI0</accession>
<gene>
    <name evidence="3" type="ORF">MNBD_BACTEROID01-2905</name>
</gene>
<dbReference type="InterPro" id="IPR050725">
    <property type="entry name" value="CysQ/Inositol_MonoPase"/>
</dbReference>
<dbReference type="PANTHER" id="PTHR43028:SF5">
    <property type="entry name" value="3'(2'),5'-BISPHOSPHATE NUCLEOTIDASE 1"/>
    <property type="match status" value="1"/>
</dbReference>
<evidence type="ECO:0000256" key="2">
    <source>
        <dbReference type="ARBA" id="ARBA00022842"/>
    </source>
</evidence>
<dbReference type="GO" id="GO:0000103">
    <property type="term" value="P:sulfate assimilation"/>
    <property type="evidence" value="ECO:0007669"/>
    <property type="project" value="TreeGrafter"/>
</dbReference>
<dbReference type="InterPro" id="IPR000760">
    <property type="entry name" value="Inositol_monophosphatase-like"/>
</dbReference>
<dbReference type="GO" id="GO:0050427">
    <property type="term" value="P:3'-phosphoadenosine 5'-phosphosulfate metabolic process"/>
    <property type="evidence" value="ECO:0007669"/>
    <property type="project" value="TreeGrafter"/>
</dbReference>
<organism evidence="3">
    <name type="scientific">hydrothermal vent metagenome</name>
    <dbReference type="NCBI Taxonomy" id="652676"/>
    <lineage>
        <taxon>unclassified sequences</taxon>
        <taxon>metagenomes</taxon>
        <taxon>ecological metagenomes</taxon>
    </lineage>
</organism>
<dbReference type="GO" id="GO:0008441">
    <property type="term" value="F:3'(2'),5'-bisphosphate nucleotidase activity"/>
    <property type="evidence" value="ECO:0007669"/>
    <property type="project" value="UniProtKB-EC"/>
</dbReference>
<dbReference type="EC" id="3.1.3.7" evidence="3"/>
<dbReference type="InterPro" id="IPR006240">
    <property type="entry name" value="CysQ"/>
</dbReference>
<keyword evidence="3" id="KW-0378">Hydrolase</keyword>
<dbReference type="CDD" id="cd01638">
    <property type="entry name" value="CysQ"/>
    <property type="match status" value="1"/>
</dbReference>
<name>A0A3B0UYI0_9ZZZZ</name>
<dbReference type="GO" id="GO:0000287">
    <property type="term" value="F:magnesium ion binding"/>
    <property type="evidence" value="ECO:0007669"/>
    <property type="project" value="InterPro"/>
</dbReference>
<dbReference type="Gene3D" id="3.30.540.10">
    <property type="entry name" value="Fructose-1,6-Bisphosphatase, subunit A, domain 1"/>
    <property type="match status" value="1"/>
</dbReference>
<sequence length="279" mass="31340">MDESQYTDMLKVAIDASLEAGQLSMEYFLKKDKGVKLKKDLSPVTEADKMVGALITERLLETGLNLINEEGEIPEYEVRKNWGAFWVIDPIDGTKEFIRGHNDFTVNIALVIGRRVKLGVIYAPALGELYYGAAPLGAYKHTVKGHVIGKQDILNDRFRIFACKEIDGITIVASRFHLDYKTMQFIRQIRKNSSKVDVLQRGSSLKFCLMAEGLASLYPRFSRIKEWDIAAGHAIAEAAGCYVSQIDGCSPIFYNSKSLKTPLYIVANSEYTVKKWVVI</sequence>
<keyword evidence="1" id="KW-0479">Metal-binding</keyword>
<dbReference type="EMBL" id="UOEP01000225">
    <property type="protein sequence ID" value="VAW24816.1"/>
    <property type="molecule type" value="Genomic_DNA"/>
</dbReference>
<proteinExistence type="inferred from homology"/>
<dbReference type="HAMAP" id="MF_02095">
    <property type="entry name" value="CysQ"/>
    <property type="match status" value="1"/>
</dbReference>